<dbReference type="EMBL" id="JABRWQ010000008">
    <property type="protein sequence ID" value="NRD24835.1"/>
    <property type="molecule type" value="Genomic_DNA"/>
</dbReference>
<organism evidence="1 2">
    <name type="scientific">Winogradskyella litoriviva</name>
    <dbReference type="NCBI Taxonomy" id="1220182"/>
    <lineage>
        <taxon>Bacteria</taxon>
        <taxon>Pseudomonadati</taxon>
        <taxon>Bacteroidota</taxon>
        <taxon>Flavobacteriia</taxon>
        <taxon>Flavobacteriales</taxon>
        <taxon>Flavobacteriaceae</taxon>
        <taxon>Winogradskyella</taxon>
    </lineage>
</organism>
<dbReference type="Pfam" id="PF09411">
    <property type="entry name" value="PagL"/>
    <property type="match status" value="1"/>
</dbReference>
<dbReference type="Proteomes" id="UP000805085">
    <property type="component" value="Unassembled WGS sequence"/>
</dbReference>
<name>A0ABX2E9F9_9FLAO</name>
<accession>A0ABX2E9F9</accession>
<comment type="caution">
    <text evidence="1">The sequence shown here is derived from an EMBL/GenBank/DDBJ whole genome shotgun (WGS) entry which is preliminary data.</text>
</comment>
<reference evidence="1 2" key="1">
    <citation type="journal article" date="2015" name="Int. J. Syst. Evol. Microbiol.">
        <title>Winogradskyella litoriviva sp. nov., isolated from coastal seawater.</title>
        <authorList>
            <person name="Nedashkovskaya O.I."/>
            <person name="Kukhlevskiy A.D."/>
            <person name="Zhukova N.V."/>
            <person name="Kim S.J."/>
            <person name="Rhee S.K."/>
            <person name="Mikhailov V.V."/>
        </authorList>
    </citation>
    <scope>NUCLEOTIDE SEQUENCE [LARGE SCALE GENOMIC DNA]</scope>
    <source>
        <strain evidence="1 2">KMM6491</strain>
    </source>
</reference>
<keyword evidence="1" id="KW-0378">Hydrolase</keyword>
<gene>
    <name evidence="1" type="ORF">HNV10_16395</name>
</gene>
<proteinExistence type="predicted"/>
<protein>
    <submittedName>
        <fullName evidence="1">Acyloxyacyl hydrolase</fullName>
    </submittedName>
</protein>
<dbReference type="InterPro" id="IPR018550">
    <property type="entry name" value="Lipid-A_deacylase-rel"/>
</dbReference>
<dbReference type="Gene3D" id="2.40.160.20">
    <property type="match status" value="1"/>
</dbReference>
<evidence type="ECO:0000313" key="2">
    <source>
        <dbReference type="Proteomes" id="UP000805085"/>
    </source>
</evidence>
<keyword evidence="2" id="KW-1185">Reference proteome</keyword>
<dbReference type="RefSeq" id="WP_173302470.1">
    <property type="nucleotide sequence ID" value="NZ_JABRWQ010000008.1"/>
</dbReference>
<dbReference type="GO" id="GO:0016787">
    <property type="term" value="F:hydrolase activity"/>
    <property type="evidence" value="ECO:0007669"/>
    <property type="project" value="UniProtKB-KW"/>
</dbReference>
<sequence length="428" mass="49410">MYFKNYISYIIVLIFVFFHQNCLAQTTSYSKNSSLFFIPEVLVGKTLEANTDFPKTKLQKNLFFSIGWQNFNNHKEWSKRLNYPKTGISFGYSDFGNTTQVGLAYSILPFIEFSFLKKCKDGLNLQIGFGSSYMDTQYDETSNEFNRAITTKINWSFRSFFYYDAIKSNITNWRFGIGFLHHSNGHTKLPNQGLNSVAASISAKIDSKTQTASTIEKPDYNTKSQSYVAFRFGLGQNVLSTKFNSKKEVYSVSASTGKIINNTFKFGGGIYYRVYEHYYDYINNNETLIAEQFPHFTKNPFGYASAFGLFASSELLIDHIGFELDLGLNIYKPFYKIDWKLNQGYSFETSNNETIEVLGELDWYYEIKRTISARMGLKYYLWSTNNAPKHNIYVGAHLNANLGQADFTELNLGYVYRFNLKEKNNCHD</sequence>
<evidence type="ECO:0000313" key="1">
    <source>
        <dbReference type="EMBL" id="NRD24835.1"/>
    </source>
</evidence>